<dbReference type="EMBL" id="LHPF02000016">
    <property type="protein sequence ID" value="PSC71159.1"/>
    <property type="molecule type" value="Genomic_DNA"/>
</dbReference>
<keyword evidence="2" id="KW-1185">Reference proteome</keyword>
<dbReference type="Proteomes" id="UP000239649">
    <property type="component" value="Unassembled WGS sequence"/>
</dbReference>
<accession>A0A2P6VAN1</accession>
<organism evidence="1 2">
    <name type="scientific">Micractinium conductrix</name>
    <dbReference type="NCBI Taxonomy" id="554055"/>
    <lineage>
        <taxon>Eukaryota</taxon>
        <taxon>Viridiplantae</taxon>
        <taxon>Chlorophyta</taxon>
        <taxon>core chlorophytes</taxon>
        <taxon>Trebouxiophyceae</taxon>
        <taxon>Chlorellales</taxon>
        <taxon>Chlorellaceae</taxon>
        <taxon>Chlorella clade</taxon>
        <taxon>Micractinium</taxon>
    </lineage>
</organism>
<reference evidence="1 2" key="1">
    <citation type="journal article" date="2018" name="Plant J.">
        <title>Genome sequences of Chlorella sorokiniana UTEX 1602 and Micractinium conductrix SAG 241.80: implications to maltose excretion by a green alga.</title>
        <authorList>
            <person name="Arriola M.B."/>
            <person name="Velmurugan N."/>
            <person name="Zhang Y."/>
            <person name="Plunkett M.H."/>
            <person name="Hondzo H."/>
            <person name="Barney B.M."/>
        </authorList>
    </citation>
    <scope>NUCLEOTIDE SEQUENCE [LARGE SCALE GENOMIC DNA]</scope>
    <source>
        <strain evidence="1 2">SAG 241.80</strain>
    </source>
</reference>
<gene>
    <name evidence="1" type="ORF">C2E20_5545</name>
</gene>
<evidence type="ECO:0000313" key="2">
    <source>
        <dbReference type="Proteomes" id="UP000239649"/>
    </source>
</evidence>
<protein>
    <submittedName>
        <fullName evidence="1">TYRO tyrosine kinase-binding</fullName>
    </submittedName>
</protein>
<sequence length="117" mass="12181">MSEVADEVLASVRHAADALQAAADRVPDCDCAHLDPGRMAAVVSDLMRAKLAAATVHRSLKGLEHRHGGRAEGLATLETQPLDGLPTEPVVPLKQAEQSIAKLADMAGSEMTGGQCC</sequence>
<dbReference type="OrthoDB" id="10496539at2759"/>
<comment type="caution">
    <text evidence="1">The sequence shown here is derived from an EMBL/GenBank/DDBJ whole genome shotgun (WGS) entry which is preliminary data.</text>
</comment>
<name>A0A2P6VAN1_9CHLO</name>
<dbReference type="AlphaFoldDB" id="A0A2P6VAN1"/>
<dbReference type="GO" id="GO:0016301">
    <property type="term" value="F:kinase activity"/>
    <property type="evidence" value="ECO:0007669"/>
    <property type="project" value="UniProtKB-KW"/>
</dbReference>
<proteinExistence type="predicted"/>
<evidence type="ECO:0000313" key="1">
    <source>
        <dbReference type="EMBL" id="PSC71159.1"/>
    </source>
</evidence>
<keyword evidence="1" id="KW-0418">Kinase</keyword>
<keyword evidence="1" id="KW-0808">Transferase</keyword>